<feature type="region of interest" description="Disordered" evidence="1">
    <location>
        <begin position="114"/>
        <end position="136"/>
    </location>
</feature>
<dbReference type="Pfam" id="PF00646">
    <property type="entry name" value="F-box"/>
    <property type="match status" value="1"/>
</dbReference>
<dbReference type="AlphaFoldDB" id="A0A9P1IVZ9"/>
<dbReference type="EMBL" id="CANHGI010000005">
    <property type="protein sequence ID" value="CAI5451162.1"/>
    <property type="molecule type" value="Genomic_DNA"/>
</dbReference>
<protein>
    <recommendedName>
        <fullName evidence="2">F-box domain-containing protein</fullName>
    </recommendedName>
</protein>
<evidence type="ECO:0000313" key="3">
    <source>
        <dbReference type="EMBL" id="CAI5451162.1"/>
    </source>
</evidence>
<organism evidence="3 4">
    <name type="scientific">Caenorhabditis angaria</name>
    <dbReference type="NCBI Taxonomy" id="860376"/>
    <lineage>
        <taxon>Eukaryota</taxon>
        <taxon>Metazoa</taxon>
        <taxon>Ecdysozoa</taxon>
        <taxon>Nematoda</taxon>
        <taxon>Chromadorea</taxon>
        <taxon>Rhabditida</taxon>
        <taxon>Rhabditina</taxon>
        <taxon>Rhabditomorpha</taxon>
        <taxon>Rhabditoidea</taxon>
        <taxon>Rhabditidae</taxon>
        <taxon>Peloderinae</taxon>
        <taxon>Caenorhabditis</taxon>
    </lineage>
</organism>
<dbReference type="SMART" id="SM00256">
    <property type="entry name" value="FBOX"/>
    <property type="match status" value="1"/>
</dbReference>
<comment type="caution">
    <text evidence="3">The sequence shown here is derived from an EMBL/GenBank/DDBJ whole genome shotgun (WGS) entry which is preliminary data.</text>
</comment>
<proteinExistence type="predicted"/>
<keyword evidence="4" id="KW-1185">Reference proteome</keyword>
<dbReference type="InterPro" id="IPR001810">
    <property type="entry name" value="F-box_dom"/>
</dbReference>
<dbReference type="PROSITE" id="PS50181">
    <property type="entry name" value="FBOX"/>
    <property type="match status" value="1"/>
</dbReference>
<sequence length="561" mass="64372">MSRTMSFLTSYRNNNNNTIVKKQKPIKCVDELPDAVLKNVFKYCDLVDLSRCSLVNHRFRELIEDMEDSRTEPIRCSQKARIFVCDRRRAILEGVSSYKAVRLPRYDAKGQRILKKRTTSTGTNSSEESSEERVPNKVQNTLPFICEQYADNNQSNWAFQFDFLPWTAKYEIYEIFLRNFCSFFDREQSEMEMNFGNGRTPSPPRSGETRSYDKLPSSQSNMAEPPITSLTHKDIEALKEMSLGRVERLAENMKHLRNVHCVFKDSCCYASRPPVTMFWFLTMMRSQVSRITFDRCQASVPVEAHEVLHLANIHRLTVIQPDSMKPAMVIRPKLLINWLHLAEPLRKKISIHLTGCKEMTPKGLAAFVAAWKARPTPAIFSQISIDGNSYKYNDFVNELELLQHENEREPPISPYSRSFVEENAHAVVLEKVLVIHHSKDYKMMLRFKYCKPSRRMVLTCEVDHIVELQSLSPVSTFSRLSIGGGRSNNGSSSTLNEIRSVPSLYSLSPNNTTMNTEDKRINRTISQTTMRIASQGCRESGSIVSTPSFVNKLIRLLSSSN</sequence>
<accession>A0A9P1IVZ9</accession>
<evidence type="ECO:0000313" key="4">
    <source>
        <dbReference type="Proteomes" id="UP001152747"/>
    </source>
</evidence>
<reference evidence="3" key="1">
    <citation type="submission" date="2022-11" db="EMBL/GenBank/DDBJ databases">
        <authorList>
            <person name="Kikuchi T."/>
        </authorList>
    </citation>
    <scope>NUCLEOTIDE SEQUENCE</scope>
    <source>
        <strain evidence="3">PS1010</strain>
    </source>
</reference>
<dbReference type="CDD" id="cd09917">
    <property type="entry name" value="F-box_SF"/>
    <property type="match status" value="1"/>
</dbReference>
<gene>
    <name evidence="3" type="ORF">CAMP_LOCUS13799</name>
</gene>
<dbReference type="Gene3D" id="1.20.1280.50">
    <property type="match status" value="1"/>
</dbReference>
<feature type="domain" description="F-box" evidence="2">
    <location>
        <begin position="26"/>
        <end position="74"/>
    </location>
</feature>
<dbReference type="InterPro" id="IPR036047">
    <property type="entry name" value="F-box-like_dom_sf"/>
</dbReference>
<dbReference type="SUPFAM" id="SSF81383">
    <property type="entry name" value="F-box domain"/>
    <property type="match status" value="1"/>
</dbReference>
<dbReference type="OrthoDB" id="5799818at2759"/>
<dbReference type="Proteomes" id="UP001152747">
    <property type="component" value="Unassembled WGS sequence"/>
</dbReference>
<evidence type="ECO:0000256" key="1">
    <source>
        <dbReference type="SAM" id="MobiDB-lite"/>
    </source>
</evidence>
<feature type="region of interest" description="Disordered" evidence="1">
    <location>
        <begin position="195"/>
        <end position="226"/>
    </location>
</feature>
<name>A0A9P1IVZ9_9PELO</name>
<evidence type="ECO:0000259" key="2">
    <source>
        <dbReference type="PROSITE" id="PS50181"/>
    </source>
</evidence>